<evidence type="ECO:0000256" key="1">
    <source>
        <dbReference type="SAM" id="Phobius"/>
    </source>
</evidence>
<proteinExistence type="predicted"/>
<keyword evidence="1" id="KW-0812">Transmembrane</keyword>
<accession>A0A0F8YWW6</accession>
<feature type="transmembrane region" description="Helical" evidence="1">
    <location>
        <begin position="101"/>
        <end position="124"/>
    </location>
</feature>
<comment type="caution">
    <text evidence="2">The sequence shown here is derived from an EMBL/GenBank/DDBJ whole genome shotgun (WGS) entry which is preliminary data.</text>
</comment>
<keyword evidence="1" id="KW-0472">Membrane</keyword>
<organism evidence="2">
    <name type="scientific">marine sediment metagenome</name>
    <dbReference type="NCBI Taxonomy" id="412755"/>
    <lineage>
        <taxon>unclassified sequences</taxon>
        <taxon>metagenomes</taxon>
        <taxon>ecological metagenomes</taxon>
    </lineage>
</organism>
<evidence type="ECO:0000313" key="2">
    <source>
        <dbReference type="EMBL" id="KKK52501.1"/>
    </source>
</evidence>
<protein>
    <submittedName>
        <fullName evidence="2">Uncharacterized protein</fullName>
    </submittedName>
</protein>
<name>A0A0F8YWW6_9ZZZZ</name>
<feature type="transmembrane region" description="Helical" evidence="1">
    <location>
        <begin position="68"/>
        <end position="89"/>
    </location>
</feature>
<dbReference type="AlphaFoldDB" id="A0A0F8YWW6"/>
<gene>
    <name evidence="2" type="ORF">LCGC14_3104300</name>
</gene>
<reference evidence="2" key="1">
    <citation type="journal article" date="2015" name="Nature">
        <title>Complex archaea that bridge the gap between prokaryotes and eukaryotes.</title>
        <authorList>
            <person name="Spang A."/>
            <person name="Saw J.H."/>
            <person name="Jorgensen S.L."/>
            <person name="Zaremba-Niedzwiedzka K."/>
            <person name="Martijn J."/>
            <person name="Lind A.E."/>
            <person name="van Eijk R."/>
            <person name="Schleper C."/>
            <person name="Guy L."/>
            <person name="Ettema T.J."/>
        </authorList>
    </citation>
    <scope>NUCLEOTIDE SEQUENCE</scope>
</reference>
<keyword evidence="1" id="KW-1133">Transmembrane helix</keyword>
<dbReference type="EMBL" id="LAZR01066988">
    <property type="protein sequence ID" value="KKK52501.1"/>
    <property type="molecule type" value="Genomic_DNA"/>
</dbReference>
<sequence>MTLTNTRKKIDRRSGPDFWVRILAWLGGISWVLMFAAMFIIDRAKPEAEKILIRASGAEVSNTWNQTLIGYLFYLVIFGVCVSTVGIMINSRRYRREEDRFRLTLIVLGMLSIIGIAIYLFTVFMPDGM</sequence>
<feature type="transmembrane region" description="Helical" evidence="1">
    <location>
        <begin position="18"/>
        <end position="41"/>
    </location>
</feature>